<dbReference type="SUPFAM" id="SSF49899">
    <property type="entry name" value="Concanavalin A-like lectins/glucanases"/>
    <property type="match status" value="5"/>
</dbReference>
<dbReference type="PROSITE" id="PS51175">
    <property type="entry name" value="CBM6"/>
    <property type="match status" value="2"/>
</dbReference>
<keyword evidence="1" id="KW-0732">Signal</keyword>
<accession>A0A937FZ65</accession>
<dbReference type="InterPro" id="IPR006584">
    <property type="entry name" value="Cellulose-bd_IV"/>
</dbReference>
<dbReference type="Pfam" id="PF13385">
    <property type="entry name" value="Laminin_G_3"/>
    <property type="match status" value="3"/>
</dbReference>
<evidence type="ECO:0000313" key="4">
    <source>
        <dbReference type="Proteomes" id="UP000614216"/>
    </source>
</evidence>
<evidence type="ECO:0000259" key="2">
    <source>
        <dbReference type="PROSITE" id="PS51175"/>
    </source>
</evidence>
<evidence type="ECO:0000256" key="1">
    <source>
        <dbReference type="ARBA" id="ARBA00022729"/>
    </source>
</evidence>
<dbReference type="InterPro" id="IPR005084">
    <property type="entry name" value="CBM6"/>
</dbReference>
<sequence>MKIRNEERTFSNVKTITHQGYTFAFASSPTKRSGDDNKYDEVFWCVLDPSVGAEVAEDIDSADLSIDDGWTELISLDCATQIRVPGMNLLTRDIPGVDANGNPNTSASLTQANPFVIVSDGDYIYLFRTTSLNSDIPPSSGEETSDNLFPVGLLVDRFIFQQQNMTLTHATETRYIRSENADIPASDKDSLGSQSMDGEPFPEPAHLLPLSIELSNKDCFDVVKVSVDKKFVWHIFTAPGALLTYSIPGSFQVPFDMSQLDGFDLNTNGTRYPLLEPSAKYQLPANASNISAAVYYRQEPAQTKDGDSISMLTNAGILVCFSQHNSPFGVLDLDLGLNGRLAGSPTETWMESDLASIALSPDNAPFYGTALELNGRSNYISLPSQSSNQVAPDGGITIEAWVMAYEDPEQDQYLVELETDDDKSFGIKIDKEFNLSLFAYLGTLVECPTDSPPLLPNIWTHLSMTVASNGYISLYINGRAAFQNFYGQRLSYQTLCCSIGKSDKITDSFFKGAVSEIRLWNTELSQEELIENQNIDVSGHNNIKLIYQLDEGQGNTLTNSVDNASDENAVTGGRWIRAASPAQISMPMLVRDAGMLSIRGTLLPDIDNNGPASLLPSADGLVRMAYRRNDDLWGSLHYDTRTQRVKTILSWKNPEETKNTAKLLFTALSAGTDFNKCQVEIAEDSNNEGRLVITMTENQTVDFGTNGSGLCETWTNLPAKLSDIVDIVNGRMPDSAEEPNAPAKYDYASHVTRTDDGETLEEINLPDRLRPHASLLFAASGIHQLDEDLDQFVPDDLTDIKYTYMAGVDPRWVLDPIPAAVQNAMFELAESEKLKLSGDVTVEAWAISQSHSETNTILYQGYGTPYVFGLTEHNLLYAAKNEGDDTVIAISKMPIPDTSTWTHLAAAYHSSWGLHLHDEAYIKCGELQRQPGKAITVEAWVCPDEPSSDKEKPQPIISQWADTKDDQRFMLALDDEGKPMFSIHDSQGEEYTAIGSSALNAGEWTHLSGVYQAAGAQNMLYFTDSINAYAEVLQNEGLSDAMTVEMWVRPENKSQSSDLSTLISCGREDGQHSLFSLALQNDGELQVRIYIPQAGALRTFNTGIAIPFAENIDDANADTHIALVINWLSASQLNYAVYINGVSQLNEIETLSNYQKPSAMPASGWLLAAALDNSGSGIQKHYQGGMREVRLWSMARTQQQIIDHLNAPVSTAEAGLRGYWKLDSPPSATDFGEDFSIQPRITNAVNSVSVEVQGDAYFYAASIEPSLALYINNANPISSEIDSSKVPAELADSDATPYIGKTDENDSGILSGIVDDIRIWTTARLPEQLTYYQKRAIDNPSEHVDLAAYWSFDEGKGQEVRDETGGNPGKIMGVKNIDSVDEGDPFWVPTPITSYWTLFIDGAKVEMLNTGTVNMVTESWLGSPNGGNFYNGYLAEVRVWDIERKQRELRSTMQHTLRGDEEGLVAYWPCSDNQGVTTGSSIALTDLTSNPCDARLSSHSGNTYVPNQIWPGETSDLQYPPPVSDDVQYAINISNGVTTQEAANMPLSAPPAIAELSAGAGRVHIGIKSDGTSWLLDTDQEPDATELVYLGQIQTDAQIIGFIEGAPPLPSENLGIEQASNPDKYLGASSISLEQGDEVVYNGISTLKGGASFSGTITSGAEGDANIGISFPVKANIITGDFTGTGGFTLNMSVGGQLVASGRISHNTQTSSDIIVDGAFEQNLYNLGSFPADQLGVQPKRIYRPNNMGAAIVKSLVADYYAVRSKRTGATLGYLPVVDSNIPPDTNVIMFKLNPNYVKNGSLDGSIGFDKDINYKDLGVSEKGSYYKVQEAYSTKEKIRRQQAEYANYFSSLIAATPNALRSKESWLKEVANRSIANTYVWTADGGLFSEEISEGATRREAVGLNFKGKLSYNLEGEFEFLIGMGWNFGGEGDFKLGLSGTLEGLHTSAHRDTASFNLQSKVDGEGFLGKQAIPIENIAVDGWGKRPLTPGDFSYLSPTDSLTSALIDAGVVTKIRVRYQPEEYTTNYTIYQDANDNWILEDTAGIFSVVINGNEANFTPLVETGQYPINYQAAPCPGKVLGYRFMSFYLDPDKENFDALAKTSHPDKQIIDKDWLDNPDDPNAIALKDALTRPNDVWRVFHRVTYVNRVPPEENAEDADNIKHVTIPNQNQRPDDISVARNSIIIKVLLGYEQQVRDELPSIQHAGFPPSIQIIDENIAVLVESMSLPNLQAQKLANQLHNYMAAYIAPDQKDGLFRLKIQAEDCTESMGIVIHYETPGIVYAGNIADGDWLQYDYINIPANGYYNLEFRVAGNDSTCSGKMKLQTNNGNTDLATIDIPYTGDWQNWTTVSQLVYLTKGMCNIRLLAESSHGEFLNIDWWRISEAPLLIQAENYSDKSSRITQETCSDYGGGVDVGSLYSDEWLKYDQINIPNTCTYKIEYRVASPYDGQKLSLAVNGTTKELDIPNTGDWQNWQTISHYIELEAGTEEFTITSAGNGESWNFNWWRIKEVE</sequence>
<dbReference type="Gene3D" id="2.60.120.260">
    <property type="entry name" value="Galactose-binding domain-like"/>
    <property type="match status" value="2"/>
</dbReference>
<dbReference type="Gene3D" id="2.60.120.200">
    <property type="match status" value="5"/>
</dbReference>
<dbReference type="Proteomes" id="UP000614216">
    <property type="component" value="Unassembled WGS sequence"/>
</dbReference>
<name>A0A937FZ65_9BACT</name>
<dbReference type="SUPFAM" id="SSF49785">
    <property type="entry name" value="Galactose-binding domain-like"/>
    <property type="match status" value="2"/>
</dbReference>
<dbReference type="EMBL" id="JAEUGD010000042">
    <property type="protein sequence ID" value="MBL6447060.1"/>
    <property type="molecule type" value="Genomic_DNA"/>
</dbReference>
<keyword evidence="4" id="KW-1185">Reference proteome</keyword>
<feature type="domain" description="CBM6" evidence="2">
    <location>
        <begin position="2260"/>
        <end position="2385"/>
    </location>
</feature>
<feature type="domain" description="CBM6" evidence="2">
    <location>
        <begin position="2389"/>
        <end position="2511"/>
    </location>
</feature>
<dbReference type="RefSeq" id="WP_202856589.1">
    <property type="nucleotide sequence ID" value="NZ_JAEUGD010000042.1"/>
</dbReference>
<dbReference type="GO" id="GO:0030246">
    <property type="term" value="F:carbohydrate binding"/>
    <property type="evidence" value="ECO:0007669"/>
    <property type="project" value="InterPro"/>
</dbReference>
<dbReference type="Pfam" id="PF03422">
    <property type="entry name" value="CBM_6"/>
    <property type="match status" value="2"/>
</dbReference>
<dbReference type="GO" id="GO:0005975">
    <property type="term" value="P:carbohydrate metabolic process"/>
    <property type="evidence" value="ECO:0007669"/>
    <property type="project" value="UniProtKB-ARBA"/>
</dbReference>
<dbReference type="InterPro" id="IPR013320">
    <property type="entry name" value="ConA-like_dom_sf"/>
</dbReference>
<gene>
    <name evidence="3" type="ORF">JMN32_12125</name>
</gene>
<dbReference type="SMART" id="SM00606">
    <property type="entry name" value="CBD_IV"/>
    <property type="match status" value="2"/>
</dbReference>
<protein>
    <submittedName>
        <fullName evidence="3">Carbohydrate-binding protein</fullName>
    </submittedName>
</protein>
<evidence type="ECO:0000313" key="3">
    <source>
        <dbReference type="EMBL" id="MBL6447060.1"/>
    </source>
</evidence>
<dbReference type="CDD" id="cd04080">
    <property type="entry name" value="CBM6_cellulase-like"/>
    <property type="match status" value="2"/>
</dbReference>
<proteinExistence type="predicted"/>
<organism evidence="3 4">
    <name type="scientific">Fulvivirga marina</name>
    <dbReference type="NCBI Taxonomy" id="2494733"/>
    <lineage>
        <taxon>Bacteria</taxon>
        <taxon>Pseudomonadati</taxon>
        <taxon>Bacteroidota</taxon>
        <taxon>Cytophagia</taxon>
        <taxon>Cytophagales</taxon>
        <taxon>Fulvivirgaceae</taxon>
        <taxon>Fulvivirga</taxon>
    </lineage>
</organism>
<reference evidence="3" key="1">
    <citation type="submission" date="2021-01" db="EMBL/GenBank/DDBJ databases">
        <title>Fulvivirga kasyanovii gen. nov., sp nov., a novel member of the phylum Bacteroidetes isolated from seawater in a mussel farm.</title>
        <authorList>
            <person name="Zhao L.-H."/>
            <person name="Wang Z.-J."/>
        </authorList>
    </citation>
    <scope>NUCLEOTIDE SEQUENCE</scope>
    <source>
        <strain evidence="3">29W222</strain>
    </source>
</reference>
<dbReference type="InterPro" id="IPR008979">
    <property type="entry name" value="Galactose-bd-like_sf"/>
</dbReference>
<dbReference type="GO" id="GO:0004553">
    <property type="term" value="F:hydrolase activity, hydrolyzing O-glycosyl compounds"/>
    <property type="evidence" value="ECO:0007669"/>
    <property type="project" value="UniProtKB-ARBA"/>
</dbReference>
<comment type="caution">
    <text evidence="3">The sequence shown here is derived from an EMBL/GenBank/DDBJ whole genome shotgun (WGS) entry which is preliminary data.</text>
</comment>